<evidence type="ECO:0000259" key="1">
    <source>
        <dbReference type="Pfam" id="PF13460"/>
    </source>
</evidence>
<dbReference type="PANTHER" id="PTHR43355:SF2">
    <property type="entry name" value="FLAVIN REDUCTASE (NADPH)"/>
    <property type="match status" value="1"/>
</dbReference>
<dbReference type="Pfam" id="PF13460">
    <property type="entry name" value="NAD_binding_10"/>
    <property type="match status" value="1"/>
</dbReference>
<sequence>MKTILVLGATGRTGRLVCKHRPDNATVYAGLRQASYVEGQRSLPDGADASRVVDIDDHTSLSTALEGVDVVVNAIRLREDIAASALVELHQSIVAARDASRELFVVHVGGAGALHMDDGRRFWETPGFPAVTLPRGIGHAHLRDYLEQHEQSCQWAYLIPPPRYAPDGPYQGRYSRLAAGDREQAFLTDGISYEDFATALVDAVREEWHGVWLIGG</sequence>
<dbReference type="Gene3D" id="3.40.50.720">
    <property type="entry name" value="NAD(P)-binding Rossmann-like Domain"/>
    <property type="match status" value="1"/>
</dbReference>
<dbReference type="EMBL" id="MSKM01000019">
    <property type="protein sequence ID" value="OLO53569.1"/>
    <property type="molecule type" value="Genomic_DNA"/>
</dbReference>
<reference evidence="2 3" key="1">
    <citation type="submission" date="2016-12" db="EMBL/GenBank/DDBJ databases">
        <title>Genomic comparison of strains in the 'Actinomyces naeslundii' group.</title>
        <authorList>
            <person name="Mughal S.R."/>
            <person name="Do T."/>
            <person name="Gilbert S.C."/>
            <person name="Witherden E.A."/>
            <person name="Didelot X."/>
            <person name="Beighton D."/>
        </authorList>
    </citation>
    <scope>NUCLEOTIDE SEQUENCE [LARGE SCALE GENOMIC DNA]</scope>
    <source>
        <strain evidence="2 3">MMRCO6-1</strain>
    </source>
</reference>
<evidence type="ECO:0000313" key="2">
    <source>
        <dbReference type="EMBL" id="OLO53569.1"/>
    </source>
</evidence>
<evidence type="ECO:0000313" key="3">
    <source>
        <dbReference type="Proteomes" id="UP000185772"/>
    </source>
</evidence>
<dbReference type="InterPro" id="IPR036291">
    <property type="entry name" value="NAD(P)-bd_dom_sf"/>
</dbReference>
<dbReference type="Proteomes" id="UP000185772">
    <property type="component" value="Unassembled WGS sequence"/>
</dbReference>
<comment type="caution">
    <text evidence="2">The sequence shown here is derived from an EMBL/GenBank/DDBJ whole genome shotgun (WGS) entry which is preliminary data.</text>
</comment>
<organism evidence="2 3">
    <name type="scientific">Actinomyces oris</name>
    <dbReference type="NCBI Taxonomy" id="544580"/>
    <lineage>
        <taxon>Bacteria</taxon>
        <taxon>Bacillati</taxon>
        <taxon>Actinomycetota</taxon>
        <taxon>Actinomycetes</taxon>
        <taxon>Actinomycetales</taxon>
        <taxon>Actinomycetaceae</taxon>
        <taxon>Actinomyces</taxon>
    </lineage>
</organism>
<protein>
    <submittedName>
        <fullName evidence="2">NADH(P)-binding protein</fullName>
    </submittedName>
</protein>
<proteinExistence type="predicted"/>
<dbReference type="InterPro" id="IPR051606">
    <property type="entry name" value="Polyketide_Oxido-like"/>
</dbReference>
<dbReference type="InterPro" id="IPR016040">
    <property type="entry name" value="NAD(P)-bd_dom"/>
</dbReference>
<dbReference type="PANTHER" id="PTHR43355">
    <property type="entry name" value="FLAVIN REDUCTASE (NADPH)"/>
    <property type="match status" value="1"/>
</dbReference>
<gene>
    <name evidence="2" type="ORF">BKH27_06015</name>
</gene>
<name>A0A1Q8VYR0_9ACTO</name>
<dbReference type="SUPFAM" id="SSF51735">
    <property type="entry name" value="NAD(P)-binding Rossmann-fold domains"/>
    <property type="match status" value="1"/>
</dbReference>
<feature type="domain" description="NAD(P)-binding" evidence="1">
    <location>
        <begin position="8"/>
        <end position="206"/>
    </location>
</feature>
<dbReference type="AlphaFoldDB" id="A0A1Q8VYR0"/>
<dbReference type="GO" id="GO:0016646">
    <property type="term" value="F:oxidoreductase activity, acting on the CH-NH group of donors, NAD or NADP as acceptor"/>
    <property type="evidence" value="ECO:0007669"/>
    <property type="project" value="TreeGrafter"/>
</dbReference>
<dbReference type="RefSeq" id="WP_075371074.1">
    <property type="nucleotide sequence ID" value="NZ_MSKM01000019.1"/>
</dbReference>
<accession>A0A1Q8VYR0</accession>